<feature type="chain" id="PRO_5021783473" evidence="1">
    <location>
        <begin position="24"/>
        <end position="92"/>
    </location>
</feature>
<keyword evidence="3" id="KW-1185">Reference proteome</keyword>
<evidence type="ECO:0000313" key="3">
    <source>
        <dbReference type="Proteomes" id="UP000489600"/>
    </source>
</evidence>
<accession>A0A565CP88</accession>
<organism evidence="2 3">
    <name type="scientific">Arabis nemorensis</name>
    <dbReference type="NCBI Taxonomy" id="586526"/>
    <lineage>
        <taxon>Eukaryota</taxon>
        <taxon>Viridiplantae</taxon>
        <taxon>Streptophyta</taxon>
        <taxon>Embryophyta</taxon>
        <taxon>Tracheophyta</taxon>
        <taxon>Spermatophyta</taxon>
        <taxon>Magnoliopsida</taxon>
        <taxon>eudicotyledons</taxon>
        <taxon>Gunneridae</taxon>
        <taxon>Pentapetalae</taxon>
        <taxon>rosids</taxon>
        <taxon>malvids</taxon>
        <taxon>Brassicales</taxon>
        <taxon>Brassicaceae</taxon>
        <taxon>Arabideae</taxon>
        <taxon>Arabis</taxon>
    </lineage>
</organism>
<comment type="caution">
    <text evidence="2">The sequence shown here is derived from an EMBL/GenBank/DDBJ whole genome shotgun (WGS) entry which is preliminary data.</text>
</comment>
<gene>
    <name evidence="2" type="ORF">ANE_LOCUS25845</name>
</gene>
<dbReference type="Proteomes" id="UP000489600">
    <property type="component" value="Unassembled WGS sequence"/>
</dbReference>
<protein>
    <submittedName>
        <fullName evidence="2">Uncharacterized protein</fullName>
    </submittedName>
</protein>
<proteinExistence type="predicted"/>
<sequence>MSRSRLLSNLFWDLLSFTAPCHRQPWSEHGMQMKLSLGGSMVFVLDDHHFSNAPSVEAFATLHLGTANPLQLENKSRVEMEILAGFLSSQCY</sequence>
<evidence type="ECO:0000313" key="2">
    <source>
        <dbReference type="EMBL" id="VVB15401.1"/>
    </source>
</evidence>
<name>A0A565CP88_9BRAS</name>
<keyword evidence="1" id="KW-0732">Signal</keyword>
<feature type="signal peptide" evidence="1">
    <location>
        <begin position="1"/>
        <end position="23"/>
    </location>
</feature>
<dbReference type="EMBL" id="CABITT030000008">
    <property type="protein sequence ID" value="VVB15401.1"/>
    <property type="molecule type" value="Genomic_DNA"/>
</dbReference>
<reference evidence="2" key="1">
    <citation type="submission" date="2019-07" db="EMBL/GenBank/DDBJ databases">
        <authorList>
            <person name="Dittberner H."/>
        </authorList>
    </citation>
    <scope>NUCLEOTIDE SEQUENCE [LARGE SCALE GENOMIC DNA]</scope>
</reference>
<evidence type="ECO:0000256" key="1">
    <source>
        <dbReference type="SAM" id="SignalP"/>
    </source>
</evidence>
<dbReference type="AlphaFoldDB" id="A0A565CP88"/>